<keyword evidence="3" id="KW-1185">Reference proteome</keyword>
<dbReference type="RefSeq" id="WP_111145102.1">
    <property type="nucleotide sequence ID" value="NZ_QKRB01000027.1"/>
</dbReference>
<dbReference type="Proteomes" id="UP000249522">
    <property type="component" value="Unassembled WGS sequence"/>
</dbReference>
<dbReference type="EMBL" id="QKRB01000027">
    <property type="protein sequence ID" value="PZD97453.1"/>
    <property type="molecule type" value="Genomic_DNA"/>
</dbReference>
<evidence type="ECO:0000313" key="2">
    <source>
        <dbReference type="EMBL" id="PZD97453.1"/>
    </source>
</evidence>
<proteinExistence type="predicted"/>
<sequence length="147" mass="16307">MKRALIALLLSIFILAACDASTGENLSDSQIPENHAEVYEPFNLPRDQVAEITIFLGERSDEVAANLKESKELDEFYPILQGAQPPSGDAVTADWPYTVVIKLNDGREKELQFTGGGSVFTDMTDGRSYAIDKERFNDFLSGYLEHS</sequence>
<keyword evidence="1" id="KW-0732">Signal</keyword>
<comment type="caution">
    <text evidence="2">The sequence shown here is derived from an EMBL/GenBank/DDBJ whole genome shotgun (WGS) entry which is preliminary data.</text>
</comment>
<evidence type="ECO:0000313" key="3">
    <source>
        <dbReference type="Proteomes" id="UP000249522"/>
    </source>
</evidence>
<evidence type="ECO:0000256" key="1">
    <source>
        <dbReference type="SAM" id="SignalP"/>
    </source>
</evidence>
<name>A0A2W1LF47_9BACL</name>
<reference evidence="2 3" key="1">
    <citation type="submission" date="2018-06" db="EMBL/GenBank/DDBJ databases">
        <title>Paenibacillus imtechensis sp. nov.</title>
        <authorList>
            <person name="Pinnaka A.K."/>
            <person name="Singh H."/>
            <person name="Kaur M."/>
        </authorList>
    </citation>
    <scope>NUCLEOTIDE SEQUENCE [LARGE SCALE GENOMIC DNA]</scope>
    <source>
        <strain evidence="2 3">SMB1</strain>
    </source>
</reference>
<organism evidence="2 3">
    <name type="scientific">Paenibacillus sambharensis</name>
    <dbReference type="NCBI Taxonomy" id="1803190"/>
    <lineage>
        <taxon>Bacteria</taxon>
        <taxon>Bacillati</taxon>
        <taxon>Bacillota</taxon>
        <taxon>Bacilli</taxon>
        <taxon>Bacillales</taxon>
        <taxon>Paenibacillaceae</taxon>
        <taxon>Paenibacillus</taxon>
    </lineage>
</organism>
<feature type="chain" id="PRO_5015921412" description="Lipoprotein" evidence="1">
    <location>
        <begin position="23"/>
        <end position="147"/>
    </location>
</feature>
<protein>
    <recommendedName>
        <fullName evidence="4">Lipoprotein</fullName>
    </recommendedName>
</protein>
<evidence type="ECO:0008006" key="4">
    <source>
        <dbReference type="Google" id="ProtNLM"/>
    </source>
</evidence>
<dbReference type="OrthoDB" id="9971921at2"/>
<dbReference type="AlphaFoldDB" id="A0A2W1LF47"/>
<accession>A0A2W1LF47</accession>
<dbReference type="PROSITE" id="PS51257">
    <property type="entry name" value="PROKAR_LIPOPROTEIN"/>
    <property type="match status" value="1"/>
</dbReference>
<gene>
    <name evidence="2" type="ORF">DNH61_02455</name>
</gene>
<feature type="signal peptide" evidence="1">
    <location>
        <begin position="1"/>
        <end position="22"/>
    </location>
</feature>